<reference evidence="2" key="1">
    <citation type="submission" date="2016-11" db="UniProtKB">
        <authorList>
            <consortium name="WormBaseParasite"/>
        </authorList>
    </citation>
    <scope>IDENTIFICATION</scope>
</reference>
<evidence type="ECO:0000313" key="1">
    <source>
        <dbReference type="Proteomes" id="UP000095283"/>
    </source>
</evidence>
<dbReference type="WBParaSite" id="Hba_04812">
    <property type="protein sequence ID" value="Hba_04812"/>
    <property type="gene ID" value="Hba_04812"/>
</dbReference>
<organism evidence="1 2">
    <name type="scientific">Heterorhabditis bacteriophora</name>
    <name type="common">Entomopathogenic nematode worm</name>
    <dbReference type="NCBI Taxonomy" id="37862"/>
    <lineage>
        <taxon>Eukaryota</taxon>
        <taxon>Metazoa</taxon>
        <taxon>Ecdysozoa</taxon>
        <taxon>Nematoda</taxon>
        <taxon>Chromadorea</taxon>
        <taxon>Rhabditida</taxon>
        <taxon>Rhabditina</taxon>
        <taxon>Rhabditomorpha</taxon>
        <taxon>Strongyloidea</taxon>
        <taxon>Heterorhabditidae</taxon>
        <taxon>Heterorhabditis</taxon>
    </lineage>
</organism>
<accession>A0A1I7WIH5</accession>
<proteinExistence type="predicted"/>
<dbReference type="Proteomes" id="UP000095283">
    <property type="component" value="Unplaced"/>
</dbReference>
<protein>
    <submittedName>
        <fullName evidence="2">Uncharacterized protein</fullName>
    </submittedName>
</protein>
<evidence type="ECO:0000313" key="2">
    <source>
        <dbReference type="WBParaSite" id="Hba_04812"/>
    </source>
</evidence>
<name>A0A1I7WIH5_HETBA</name>
<keyword evidence="1" id="KW-1185">Reference proteome</keyword>
<dbReference type="AlphaFoldDB" id="A0A1I7WIH5"/>
<sequence>MSGFSDDNLSEARYTTLKVGPCHVSENALRRFLEVVLLSLRFPVLLAKSLLKIEDFNLGRRSTKVNI</sequence>